<dbReference type="InterPro" id="IPR010930">
    <property type="entry name" value="Flg_bb/hook_C_dom"/>
</dbReference>
<dbReference type="InterPro" id="IPR020013">
    <property type="entry name" value="Flagellar_FlgE/F/G"/>
</dbReference>
<dbReference type="EMBL" id="BSUZ01000001">
    <property type="protein sequence ID" value="GMA88910.1"/>
    <property type="molecule type" value="Genomic_DNA"/>
</dbReference>
<feature type="domain" description="Flagellar basal-body/hook protein C-terminal" evidence="5">
    <location>
        <begin position="102"/>
        <end position="146"/>
    </location>
</feature>
<sequence length="148" mass="14937">MGGVDVDLSQVTGYAGLSTVGIDSQDGSSAGTLQGFSIGGDGVLTGTFSNGLSRALGQIAMATFSNPAGLVREGDSGYSASTNSGLAQIGTPDSGSRGTLAGGMLEMSNVDLGQEFTNLIISQRGFQANSRIISAGDEILQDLINIKR</sequence>
<gene>
    <name evidence="6" type="ORF">GCM10025868_41600</name>
</gene>
<evidence type="ECO:0000256" key="2">
    <source>
        <dbReference type="ARBA" id="ARBA00009677"/>
    </source>
</evidence>
<evidence type="ECO:0000313" key="7">
    <source>
        <dbReference type="Proteomes" id="UP001157017"/>
    </source>
</evidence>
<dbReference type="PANTHER" id="PTHR30435:SF1">
    <property type="entry name" value="FLAGELLAR HOOK PROTEIN FLGE"/>
    <property type="match status" value="1"/>
</dbReference>
<evidence type="ECO:0000256" key="4">
    <source>
        <dbReference type="RuleBase" id="RU362116"/>
    </source>
</evidence>
<comment type="similarity">
    <text evidence="2 4">Belongs to the flagella basal body rod proteins family.</text>
</comment>
<evidence type="ECO:0000256" key="3">
    <source>
        <dbReference type="ARBA" id="ARBA00023143"/>
    </source>
</evidence>
<dbReference type="PANTHER" id="PTHR30435">
    <property type="entry name" value="FLAGELLAR PROTEIN"/>
    <property type="match status" value="1"/>
</dbReference>
<evidence type="ECO:0000313" key="6">
    <source>
        <dbReference type="EMBL" id="GMA88910.1"/>
    </source>
</evidence>
<comment type="function">
    <text evidence="4">A flexible structure which links the flagellar filament to the drive apparatus in the basal body.</text>
</comment>
<reference evidence="7" key="1">
    <citation type="journal article" date="2019" name="Int. J. Syst. Evol. Microbiol.">
        <title>The Global Catalogue of Microorganisms (GCM) 10K type strain sequencing project: providing services to taxonomists for standard genome sequencing and annotation.</title>
        <authorList>
            <consortium name="The Broad Institute Genomics Platform"/>
            <consortium name="The Broad Institute Genome Sequencing Center for Infectious Disease"/>
            <person name="Wu L."/>
            <person name="Ma J."/>
        </authorList>
    </citation>
    <scope>NUCLEOTIDE SEQUENCE [LARGE SCALE GENOMIC DNA]</scope>
    <source>
        <strain evidence="7">NBRC 108730</strain>
    </source>
</reference>
<dbReference type="InterPro" id="IPR037925">
    <property type="entry name" value="FlgE/F/G-like"/>
</dbReference>
<evidence type="ECO:0000256" key="1">
    <source>
        <dbReference type="ARBA" id="ARBA00004117"/>
    </source>
</evidence>
<comment type="subcellular location">
    <subcellularLocation>
        <location evidence="1 4">Bacterial flagellum basal body</location>
    </subcellularLocation>
</comment>
<protein>
    <recommendedName>
        <fullName evidence="4">Flagellar hook protein FlgE</fullName>
    </recommendedName>
</protein>
<dbReference type="NCBIfam" id="TIGR03506">
    <property type="entry name" value="FlgEFG_subfam"/>
    <property type="match status" value="1"/>
</dbReference>
<organism evidence="6 7">
    <name type="scientific">Angustibacter aerolatus</name>
    <dbReference type="NCBI Taxonomy" id="1162965"/>
    <lineage>
        <taxon>Bacteria</taxon>
        <taxon>Bacillati</taxon>
        <taxon>Actinomycetota</taxon>
        <taxon>Actinomycetes</taxon>
        <taxon>Kineosporiales</taxon>
        <taxon>Kineosporiaceae</taxon>
    </lineage>
</organism>
<keyword evidence="3 4" id="KW-0975">Bacterial flagellum</keyword>
<dbReference type="SUPFAM" id="SSF117143">
    <property type="entry name" value="Flagellar hook protein flgE"/>
    <property type="match status" value="1"/>
</dbReference>
<keyword evidence="7" id="KW-1185">Reference proteome</keyword>
<comment type="caution">
    <text evidence="6">The sequence shown here is derived from an EMBL/GenBank/DDBJ whole genome shotgun (WGS) entry which is preliminary data.</text>
</comment>
<name>A0ABQ6JNR9_9ACTN</name>
<dbReference type="Proteomes" id="UP001157017">
    <property type="component" value="Unassembled WGS sequence"/>
</dbReference>
<dbReference type="Pfam" id="PF06429">
    <property type="entry name" value="Flg_bbr_C"/>
    <property type="match status" value="1"/>
</dbReference>
<proteinExistence type="inferred from homology"/>
<accession>A0ABQ6JNR9</accession>
<evidence type="ECO:0000259" key="5">
    <source>
        <dbReference type="Pfam" id="PF06429"/>
    </source>
</evidence>